<evidence type="ECO:0000256" key="3">
    <source>
        <dbReference type="ARBA" id="ARBA00005842"/>
    </source>
</evidence>
<name>A0A0G1H3Z1_9BACT</name>
<evidence type="ECO:0000256" key="1">
    <source>
        <dbReference type="ARBA" id="ARBA00001946"/>
    </source>
</evidence>
<feature type="site" description="Interaction with substrate tRNA" evidence="10">
    <location>
        <position position="138"/>
    </location>
</feature>
<evidence type="ECO:0000256" key="9">
    <source>
        <dbReference type="ARBA" id="ARBA00049563"/>
    </source>
</evidence>
<dbReference type="InterPro" id="IPR018022">
    <property type="entry name" value="IPT"/>
</dbReference>
<evidence type="ECO:0000256" key="7">
    <source>
        <dbReference type="ARBA" id="ARBA00022840"/>
    </source>
</evidence>
<keyword evidence="4 10" id="KW-0808">Transferase</keyword>
<dbReference type="EMBL" id="LCHU01000007">
    <property type="protein sequence ID" value="KKT41515.1"/>
    <property type="molecule type" value="Genomic_DNA"/>
</dbReference>
<comment type="function">
    <text evidence="2 10">Catalyzes the transfer of a dimethylallyl group onto the adenine at position 37 in tRNAs that read codons beginning with uridine, leading to the formation of N6-(dimethylallyl)adenosine (i(6)A).</text>
</comment>
<dbReference type="GO" id="GO:0005524">
    <property type="term" value="F:ATP binding"/>
    <property type="evidence" value="ECO:0007669"/>
    <property type="project" value="UniProtKB-UniRule"/>
</dbReference>
<dbReference type="HAMAP" id="MF_00185">
    <property type="entry name" value="IPP_trans"/>
    <property type="match status" value="1"/>
</dbReference>
<proteinExistence type="inferred from homology"/>
<dbReference type="EC" id="2.5.1.75" evidence="10"/>
<dbReference type="AlphaFoldDB" id="A0A0G1H3Z1"/>
<comment type="catalytic activity">
    <reaction evidence="9 10">
        <text>adenosine(37) in tRNA + dimethylallyl diphosphate = N(6)-dimethylallyladenosine(37) in tRNA + diphosphate</text>
        <dbReference type="Rhea" id="RHEA:26482"/>
        <dbReference type="Rhea" id="RHEA-COMP:10162"/>
        <dbReference type="Rhea" id="RHEA-COMP:10375"/>
        <dbReference type="ChEBI" id="CHEBI:33019"/>
        <dbReference type="ChEBI" id="CHEBI:57623"/>
        <dbReference type="ChEBI" id="CHEBI:74411"/>
        <dbReference type="ChEBI" id="CHEBI:74415"/>
        <dbReference type="EC" id="2.5.1.75"/>
    </reaction>
</comment>
<evidence type="ECO:0000256" key="10">
    <source>
        <dbReference type="HAMAP-Rule" id="MF_00185"/>
    </source>
</evidence>
<feature type="site" description="Interaction with substrate tRNA" evidence="10">
    <location>
        <position position="115"/>
    </location>
</feature>
<feature type="compositionally biased region" description="Basic and acidic residues" evidence="11">
    <location>
        <begin position="225"/>
        <end position="237"/>
    </location>
</feature>
<reference evidence="12 13" key="1">
    <citation type="journal article" date="2015" name="Nature">
        <title>rRNA introns, odd ribosomes, and small enigmatic genomes across a large radiation of phyla.</title>
        <authorList>
            <person name="Brown C.T."/>
            <person name="Hug L.A."/>
            <person name="Thomas B.C."/>
            <person name="Sharon I."/>
            <person name="Castelle C.J."/>
            <person name="Singh A."/>
            <person name="Wilkins M.J."/>
            <person name="Williams K.H."/>
            <person name="Banfield J.F."/>
        </authorList>
    </citation>
    <scope>NUCLEOTIDE SEQUENCE [LARGE SCALE GENOMIC DNA]</scope>
</reference>
<dbReference type="InterPro" id="IPR039657">
    <property type="entry name" value="Dimethylallyltransferase"/>
</dbReference>
<keyword evidence="5 10" id="KW-0819">tRNA processing</keyword>
<feature type="binding site" evidence="10">
    <location>
        <begin position="14"/>
        <end position="21"/>
    </location>
    <ligand>
        <name>ATP</name>
        <dbReference type="ChEBI" id="CHEBI:30616"/>
    </ligand>
</feature>
<dbReference type="Gene3D" id="1.10.20.140">
    <property type="match status" value="1"/>
</dbReference>
<evidence type="ECO:0000256" key="4">
    <source>
        <dbReference type="ARBA" id="ARBA00022679"/>
    </source>
</evidence>
<dbReference type="GO" id="GO:0006400">
    <property type="term" value="P:tRNA modification"/>
    <property type="evidence" value="ECO:0007669"/>
    <property type="project" value="TreeGrafter"/>
</dbReference>
<comment type="caution">
    <text evidence="10">Lacks conserved residue(s) required for the propagation of feature annotation.</text>
</comment>
<gene>
    <name evidence="10" type="primary">miaA</name>
    <name evidence="12" type="ORF">UW30_C0007G0012</name>
</gene>
<dbReference type="Proteomes" id="UP000034736">
    <property type="component" value="Unassembled WGS sequence"/>
</dbReference>
<organism evidence="12 13">
    <name type="scientific">Candidatus Giovannonibacteria bacterium GW2011_GWA2_44_13b</name>
    <dbReference type="NCBI Taxonomy" id="1618647"/>
    <lineage>
        <taxon>Bacteria</taxon>
        <taxon>Candidatus Giovannoniibacteriota</taxon>
    </lineage>
</organism>
<dbReference type="PATRIC" id="fig|1618647.3.peg.371"/>
<comment type="similarity">
    <text evidence="3 10">Belongs to the IPP transferase family.</text>
</comment>
<comment type="subunit">
    <text evidence="10">Monomer.</text>
</comment>
<dbReference type="PANTHER" id="PTHR11088">
    <property type="entry name" value="TRNA DIMETHYLALLYLTRANSFERASE"/>
    <property type="match status" value="1"/>
</dbReference>
<dbReference type="GO" id="GO:0052381">
    <property type="term" value="F:tRNA dimethylallyltransferase activity"/>
    <property type="evidence" value="ECO:0007669"/>
    <property type="project" value="UniProtKB-UniRule"/>
</dbReference>
<evidence type="ECO:0000256" key="6">
    <source>
        <dbReference type="ARBA" id="ARBA00022741"/>
    </source>
</evidence>
<comment type="cofactor">
    <cofactor evidence="1 10">
        <name>Mg(2+)</name>
        <dbReference type="ChEBI" id="CHEBI:18420"/>
    </cofactor>
</comment>
<comment type="caution">
    <text evidence="12">The sequence shown here is derived from an EMBL/GenBank/DDBJ whole genome shotgun (WGS) entry which is preliminary data.</text>
</comment>
<evidence type="ECO:0000313" key="13">
    <source>
        <dbReference type="Proteomes" id="UP000034736"/>
    </source>
</evidence>
<sequence>MEKISKPQIIVIVGPNASGKTSLSIKLAKKLNGEIISADSRQVYKGLDIGSGKVPGVWHMAYGVRQFLYKGIPHHCLSIADPKKVFSAMDFKNCAEKAIADILSREKTPIIVGGTGFYIDAALGRIKLGGVPTDRKLRRKLSKYSTEKLLATLKKLDPGRAKTVEQKNPVRLIRAIEIAKYSAINARQFKPLTPPPSPFVRGKGGRGETNDPLNGFSAVFGTVPERNEGQKRAEPSELRAGGARMSEEGALVSPKKIVWLGIKRPPEVLKKRIHARLLKRLPGIIKEAKKLHNNGISWERLFELGLEYRYASLYLRRKLTKEEMLSRLETAIWHYAKRQMTWFKKNKEIKWIQKEKEAFGLL</sequence>
<evidence type="ECO:0000256" key="8">
    <source>
        <dbReference type="ARBA" id="ARBA00022842"/>
    </source>
</evidence>
<evidence type="ECO:0000256" key="2">
    <source>
        <dbReference type="ARBA" id="ARBA00003213"/>
    </source>
</evidence>
<keyword evidence="8 10" id="KW-0460">Magnesium</keyword>
<feature type="region of interest" description="Disordered" evidence="11">
    <location>
        <begin position="192"/>
        <end position="245"/>
    </location>
</feature>
<evidence type="ECO:0000256" key="11">
    <source>
        <dbReference type="SAM" id="MobiDB-lite"/>
    </source>
</evidence>
<keyword evidence="7 10" id="KW-0067">ATP-binding</keyword>
<dbReference type="Gene3D" id="3.40.50.300">
    <property type="entry name" value="P-loop containing nucleotide triphosphate hydrolases"/>
    <property type="match status" value="1"/>
</dbReference>
<evidence type="ECO:0000313" key="12">
    <source>
        <dbReference type="EMBL" id="KKT41515.1"/>
    </source>
</evidence>
<feature type="region of interest" description="Interaction with substrate tRNA" evidence="10">
    <location>
        <begin position="39"/>
        <end position="42"/>
    </location>
</feature>
<dbReference type="InterPro" id="IPR027417">
    <property type="entry name" value="P-loop_NTPase"/>
</dbReference>
<keyword evidence="6 10" id="KW-0547">Nucleotide-binding</keyword>
<evidence type="ECO:0000256" key="5">
    <source>
        <dbReference type="ARBA" id="ARBA00022694"/>
    </source>
</evidence>
<accession>A0A0G1H3Z1</accession>
<dbReference type="Pfam" id="PF01715">
    <property type="entry name" value="IPPT"/>
    <property type="match status" value="1"/>
</dbReference>
<dbReference type="PANTHER" id="PTHR11088:SF60">
    <property type="entry name" value="TRNA DIMETHYLALLYLTRANSFERASE"/>
    <property type="match status" value="1"/>
</dbReference>
<dbReference type="SUPFAM" id="SSF52540">
    <property type="entry name" value="P-loop containing nucleoside triphosphate hydrolases"/>
    <property type="match status" value="1"/>
</dbReference>
<dbReference type="STRING" id="1618647.UW30_C0007G0012"/>
<protein>
    <recommendedName>
        <fullName evidence="10">tRNA dimethylallyltransferase</fullName>
        <ecNumber evidence="10">2.5.1.75</ecNumber>
    </recommendedName>
    <alternativeName>
        <fullName evidence="10">Dimethylallyl diphosphate:tRNA dimethylallyltransferase</fullName>
        <shortName evidence="10">DMAPP:tRNA dimethylallyltransferase</shortName>
        <shortName evidence="10">DMATase</shortName>
    </alternativeName>
    <alternativeName>
        <fullName evidence="10">Isopentenyl-diphosphate:tRNA isopentenyltransferase</fullName>
        <shortName evidence="10">IPP transferase</shortName>
        <shortName evidence="10">IPPT</shortName>
        <shortName evidence="10">IPTase</shortName>
    </alternativeName>
</protein>